<comment type="similarity">
    <text evidence="1">Belongs to the 'phage' integrase family.</text>
</comment>
<evidence type="ECO:0000259" key="5">
    <source>
        <dbReference type="PROSITE" id="PS51898"/>
    </source>
</evidence>
<organism evidence="7 8">
    <name type="scientific">Lactococcus termiticola</name>
    <dbReference type="NCBI Taxonomy" id="2169526"/>
    <lineage>
        <taxon>Bacteria</taxon>
        <taxon>Bacillati</taxon>
        <taxon>Bacillota</taxon>
        <taxon>Bacilli</taxon>
        <taxon>Lactobacillales</taxon>
        <taxon>Streptococcaceae</taxon>
        <taxon>Lactococcus</taxon>
    </lineage>
</organism>
<evidence type="ECO:0000313" key="8">
    <source>
        <dbReference type="Proteomes" id="UP000245021"/>
    </source>
</evidence>
<dbReference type="InterPro" id="IPR013762">
    <property type="entry name" value="Integrase-like_cat_sf"/>
</dbReference>
<sequence length="407" mass="48087">MATKNGLRVYPEKATGKFKYRIVMDYYHDYEARWKQVTCGSNSTTKSALAEAKNKLTLKVEKLLGDYNKKKVNLTVSEALINWWAFRKGSVAEGTYQDDVIYLKKVETLFGRWQVSKVEKDHLKDFLLKLEVAPNSRKNFRSKLNLFFDFCEDEGYISENPMYRVRLPKHKETLEEKQKREDKYFTVEEMARLLETMTTQASQSKRQVDRHNNERKRLFVEFQFSLGDRISESLGLRYQDIDFEQGILKLRAQLDVFNSSAVAPKRRALKTKHSERDILLKNRELEILRWFKGHQPTHSEFIFVQENGCLIQRETMNRYLKRFCEVFPYKLPSSFTTHALRHGNVMLKKELGIDEQVIVRDGGWADTQMISRVYGRHITPKILDRSTSLLQDFSVENSRNIHKKREE</sequence>
<dbReference type="InterPro" id="IPR044068">
    <property type="entry name" value="CB"/>
</dbReference>
<evidence type="ECO:0000256" key="4">
    <source>
        <dbReference type="PROSITE-ProRule" id="PRU01248"/>
    </source>
</evidence>
<dbReference type="Pfam" id="PF00589">
    <property type="entry name" value="Phage_integrase"/>
    <property type="match status" value="1"/>
</dbReference>
<dbReference type="EMBL" id="BFFO01000009">
    <property type="protein sequence ID" value="GBG97313.1"/>
    <property type="molecule type" value="Genomic_DNA"/>
</dbReference>
<dbReference type="InterPro" id="IPR002104">
    <property type="entry name" value="Integrase_catalytic"/>
</dbReference>
<dbReference type="PANTHER" id="PTHR30349">
    <property type="entry name" value="PHAGE INTEGRASE-RELATED"/>
    <property type="match status" value="1"/>
</dbReference>
<feature type="domain" description="Core-binding (CB)" evidence="6">
    <location>
        <begin position="74"/>
        <end position="152"/>
    </location>
</feature>
<name>A0A2R5HGX5_9LACT</name>
<dbReference type="RefSeq" id="WP_109246264.1">
    <property type="nucleotide sequence ID" value="NZ_BFFO01000009.1"/>
</dbReference>
<dbReference type="SUPFAM" id="SSF56349">
    <property type="entry name" value="DNA breaking-rejoining enzymes"/>
    <property type="match status" value="1"/>
</dbReference>
<evidence type="ECO:0000256" key="2">
    <source>
        <dbReference type="ARBA" id="ARBA00023125"/>
    </source>
</evidence>
<dbReference type="OrthoDB" id="9803188at2"/>
<keyword evidence="8" id="KW-1185">Reference proteome</keyword>
<accession>A0A2R5HGX5</accession>
<dbReference type="GO" id="GO:0015074">
    <property type="term" value="P:DNA integration"/>
    <property type="evidence" value="ECO:0007669"/>
    <property type="project" value="InterPro"/>
</dbReference>
<evidence type="ECO:0000256" key="3">
    <source>
        <dbReference type="ARBA" id="ARBA00023172"/>
    </source>
</evidence>
<dbReference type="PROSITE" id="PS51900">
    <property type="entry name" value="CB"/>
    <property type="match status" value="1"/>
</dbReference>
<dbReference type="InterPro" id="IPR011010">
    <property type="entry name" value="DNA_brk_join_enz"/>
</dbReference>
<reference evidence="7 8" key="1">
    <citation type="journal article" date="2018" name="Genome Announc.">
        <title>Draft Genome Sequence of Lactococcus sp. Strain NtB2 (JCM 32569), Isolated from the Gut of the Higher Termite Nasutitermes takasagoensis.</title>
        <authorList>
            <person name="Noda S."/>
            <person name="Aihara C."/>
            <person name="Yuki M."/>
            <person name="Ohkuma M."/>
        </authorList>
    </citation>
    <scope>NUCLEOTIDE SEQUENCE [LARGE SCALE GENOMIC DNA]</scope>
    <source>
        <strain evidence="7 8">NtB2</strain>
    </source>
</reference>
<dbReference type="InterPro" id="IPR050090">
    <property type="entry name" value="Tyrosine_recombinase_XerCD"/>
</dbReference>
<dbReference type="PANTHER" id="PTHR30349:SF41">
    <property type="entry name" value="INTEGRASE_RECOMBINASE PROTEIN MJ0367-RELATED"/>
    <property type="match status" value="1"/>
</dbReference>
<dbReference type="Gene3D" id="1.10.443.10">
    <property type="entry name" value="Intergrase catalytic core"/>
    <property type="match status" value="1"/>
</dbReference>
<gene>
    <name evidence="7" type="ORF">NtB2_01452</name>
</gene>
<dbReference type="Gene3D" id="1.10.150.130">
    <property type="match status" value="1"/>
</dbReference>
<dbReference type="GO" id="GO:0003677">
    <property type="term" value="F:DNA binding"/>
    <property type="evidence" value="ECO:0007669"/>
    <property type="project" value="UniProtKB-UniRule"/>
</dbReference>
<protein>
    <submittedName>
        <fullName evidence="7">Integrase</fullName>
    </submittedName>
</protein>
<evidence type="ECO:0000256" key="1">
    <source>
        <dbReference type="ARBA" id="ARBA00008857"/>
    </source>
</evidence>
<evidence type="ECO:0000259" key="6">
    <source>
        <dbReference type="PROSITE" id="PS51900"/>
    </source>
</evidence>
<dbReference type="GO" id="GO:0006310">
    <property type="term" value="P:DNA recombination"/>
    <property type="evidence" value="ECO:0007669"/>
    <property type="project" value="UniProtKB-KW"/>
</dbReference>
<feature type="domain" description="Tyr recombinase" evidence="5">
    <location>
        <begin position="180"/>
        <end position="388"/>
    </location>
</feature>
<dbReference type="PROSITE" id="PS51898">
    <property type="entry name" value="TYR_RECOMBINASE"/>
    <property type="match status" value="1"/>
</dbReference>
<dbReference type="Proteomes" id="UP000245021">
    <property type="component" value="Unassembled WGS sequence"/>
</dbReference>
<dbReference type="AlphaFoldDB" id="A0A2R5HGX5"/>
<keyword evidence="3" id="KW-0233">DNA recombination</keyword>
<evidence type="ECO:0000313" key="7">
    <source>
        <dbReference type="EMBL" id="GBG97313.1"/>
    </source>
</evidence>
<dbReference type="InterPro" id="IPR010998">
    <property type="entry name" value="Integrase_recombinase_N"/>
</dbReference>
<comment type="caution">
    <text evidence="7">The sequence shown here is derived from an EMBL/GenBank/DDBJ whole genome shotgun (WGS) entry which is preliminary data.</text>
</comment>
<proteinExistence type="inferred from homology"/>
<keyword evidence="2 4" id="KW-0238">DNA-binding</keyword>